<comment type="similarity">
    <text evidence="1">Belongs to the YciI family.</text>
</comment>
<gene>
    <name evidence="3" type="ORF">SAMN04487818_102448</name>
</gene>
<name>A0A1H9N1R4_9PSEU</name>
<dbReference type="InterPro" id="IPR005545">
    <property type="entry name" value="YCII"/>
</dbReference>
<dbReference type="STRING" id="155974.SAMN04487818_102448"/>
<sequence length="139" mass="14969">MGAQAADGAARNPPESTVKYLLLMQINNAILDALTEQEREVVMTGHQAFLKTIQESGEMISTHALGDPGTSVTVTTRGGETVVTDGPFVEAKEYMGGYYLVDCESKERAVELARMIPDSRIEGLAVEVRPVMFSAGSDM</sequence>
<dbReference type="Gene3D" id="3.30.70.1060">
    <property type="entry name" value="Dimeric alpha+beta barrel"/>
    <property type="match status" value="1"/>
</dbReference>
<proteinExistence type="inferred from homology"/>
<dbReference type="EMBL" id="FOGI01000002">
    <property type="protein sequence ID" value="SER29595.1"/>
    <property type="molecule type" value="Genomic_DNA"/>
</dbReference>
<dbReference type="Proteomes" id="UP000199051">
    <property type="component" value="Unassembled WGS sequence"/>
</dbReference>
<dbReference type="PANTHER" id="PTHR35174:SF3">
    <property type="entry name" value="BLL7171 PROTEIN"/>
    <property type="match status" value="1"/>
</dbReference>
<dbReference type="Pfam" id="PF03795">
    <property type="entry name" value="YCII"/>
    <property type="match status" value="1"/>
</dbReference>
<evidence type="ECO:0000313" key="4">
    <source>
        <dbReference type="Proteomes" id="UP000199051"/>
    </source>
</evidence>
<dbReference type="InterPro" id="IPR011008">
    <property type="entry name" value="Dimeric_a/b-barrel"/>
</dbReference>
<dbReference type="SUPFAM" id="SSF54909">
    <property type="entry name" value="Dimeric alpha+beta barrel"/>
    <property type="match status" value="1"/>
</dbReference>
<evidence type="ECO:0000259" key="2">
    <source>
        <dbReference type="Pfam" id="PF03795"/>
    </source>
</evidence>
<evidence type="ECO:0000313" key="3">
    <source>
        <dbReference type="EMBL" id="SER29595.1"/>
    </source>
</evidence>
<protein>
    <submittedName>
        <fullName evidence="3">Uncharacterized conserved protein</fullName>
    </submittedName>
</protein>
<keyword evidence="4" id="KW-1185">Reference proteome</keyword>
<feature type="domain" description="YCII-related" evidence="2">
    <location>
        <begin position="19"/>
        <end position="129"/>
    </location>
</feature>
<dbReference type="PANTHER" id="PTHR35174">
    <property type="entry name" value="BLL7171 PROTEIN-RELATED"/>
    <property type="match status" value="1"/>
</dbReference>
<evidence type="ECO:0000256" key="1">
    <source>
        <dbReference type="ARBA" id="ARBA00007689"/>
    </source>
</evidence>
<accession>A0A1H9N1R4</accession>
<organism evidence="3 4">
    <name type="scientific">Actinokineospora terrae</name>
    <dbReference type="NCBI Taxonomy" id="155974"/>
    <lineage>
        <taxon>Bacteria</taxon>
        <taxon>Bacillati</taxon>
        <taxon>Actinomycetota</taxon>
        <taxon>Actinomycetes</taxon>
        <taxon>Pseudonocardiales</taxon>
        <taxon>Pseudonocardiaceae</taxon>
        <taxon>Actinokineospora</taxon>
    </lineage>
</organism>
<dbReference type="AlphaFoldDB" id="A0A1H9N1R4"/>
<reference evidence="4" key="1">
    <citation type="submission" date="2016-10" db="EMBL/GenBank/DDBJ databases">
        <authorList>
            <person name="Varghese N."/>
            <person name="Submissions S."/>
        </authorList>
    </citation>
    <scope>NUCLEOTIDE SEQUENCE [LARGE SCALE GENOMIC DNA]</scope>
    <source>
        <strain evidence="4">DSM 44260</strain>
    </source>
</reference>